<proteinExistence type="predicted"/>
<evidence type="ECO:0000259" key="1">
    <source>
        <dbReference type="Pfam" id="PF03161"/>
    </source>
</evidence>
<feature type="domain" description="Homing endonuclease LAGLIDADG" evidence="1">
    <location>
        <begin position="52"/>
        <end position="218"/>
    </location>
</feature>
<dbReference type="InterPro" id="IPR027434">
    <property type="entry name" value="Homing_endonucl"/>
</dbReference>
<dbReference type="Gene3D" id="3.10.28.10">
    <property type="entry name" value="Homing endonucleases"/>
    <property type="match status" value="2"/>
</dbReference>
<dbReference type="EMBL" id="L43500">
    <property type="protein sequence ID" value="AAL77584.1"/>
    <property type="molecule type" value="Genomic_DNA"/>
</dbReference>
<reference evidence="2" key="1">
    <citation type="journal article" date="2006" name="BMC Biol.">
        <title>The complete chloroplast DNA sequence of the green alga Oltmannsiellopsis viridis reveals a distinctive quadripartite architecture in the chloroplast genome of early diverging ulvophytes.</title>
        <authorList>
            <person name="Pombert J.F."/>
            <person name="Lemieux C."/>
            <person name="Turmel M."/>
        </authorList>
    </citation>
    <scope>NUCLEOTIDE SEQUENCE</scope>
</reference>
<geneLocation type="chloroplast" evidence="2"/>
<organism evidence="2">
    <name type="scientific">Carteria oliveri</name>
    <dbReference type="NCBI Taxonomy" id="52037"/>
    <lineage>
        <taxon>Eukaryota</taxon>
        <taxon>Viridiplantae</taxon>
        <taxon>Chlorophyta</taxon>
        <taxon>core chlorophytes</taxon>
        <taxon>Chlorophyceae</taxon>
        <taxon>CS clade</taxon>
        <taxon>Chlamydomonadales</taxon>
        <taxon>Chlamydomonadaceae</taxon>
        <taxon>Carteria</taxon>
    </lineage>
</organism>
<dbReference type="AlphaFoldDB" id="Q8SML8"/>
<protein>
    <recommendedName>
        <fullName evidence="1">Homing endonuclease LAGLIDADG domain-containing protein</fullName>
    </recommendedName>
</protein>
<dbReference type="SUPFAM" id="SSF55608">
    <property type="entry name" value="Homing endonucleases"/>
    <property type="match status" value="1"/>
</dbReference>
<accession>Q8SML8</accession>
<dbReference type="GO" id="GO:0004519">
    <property type="term" value="F:endonuclease activity"/>
    <property type="evidence" value="ECO:0007669"/>
    <property type="project" value="InterPro"/>
</dbReference>
<keyword evidence="2" id="KW-0150">Chloroplast</keyword>
<keyword evidence="2" id="KW-0934">Plastid</keyword>
<name>Q8SML8_9CHLO</name>
<dbReference type="Pfam" id="PF03161">
    <property type="entry name" value="LAGLIDADG_2"/>
    <property type="match status" value="1"/>
</dbReference>
<dbReference type="InterPro" id="IPR004860">
    <property type="entry name" value="LAGLIDADG_dom"/>
</dbReference>
<evidence type="ECO:0000313" key="2">
    <source>
        <dbReference type="EMBL" id="AAL77584.1"/>
    </source>
</evidence>
<sequence>MTKNNRIKAIELKQKYLRDNPEAFKGNSSARHDYLDTIENDYKLSLAPYQLEACVGLVLGDASVQYSNNATAARLKMQQSEERDFNKYVLLEVLPEWCAARAPGIGRPATETAEKMSEITTFTCKTLLTVADVFRDPGYVPVPNKVLPKRIKPEIAKYLTPVCLAFWFMTDGGRSDNMIQFNSHCFSKQENELCQRQGAILTDKYGWTIKPKKRLNKDRTAYQDYIALSGTNFDDFAVRVGPYITRPFLNRLPPGRSERSRHGIMTKARLLDTVGSALRLGTGHLIDSYPGGLKI</sequence>